<proteinExistence type="predicted"/>
<dbReference type="InterPro" id="IPR036380">
    <property type="entry name" value="Isochorismatase-like_sf"/>
</dbReference>
<evidence type="ECO:0000256" key="1">
    <source>
        <dbReference type="ARBA" id="ARBA00022801"/>
    </source>
</evidence>
<sequence>MAQRVVLVIDMQNGVFATPRFDRPGRVAQINRLTERADVTVFIQHTEEESLPEGSEAFALLPDIRQPAGACFITKTACDSFWQTGLAALLETLAVEEFVVCGCATDYCLDTTIKVGASAGYRITVASDAHTTADRRWASAEQLIGQHNEVWSSLLIPGNVPRVLSCDAILAEWSSDV</sequence>
<dbReference type="EMBL" id="MLFN01000128">
    <property type="protein sequence ID" value="ORM50422.1"/>
    <property type="molecule type" value="Genomic_DNA"/>
</dbReference>
<comment type="caution">
    <text evidence="3">The sequence shown here is derived from an EMBL/GenBank/DDBJ whole genome shotgun (WGS) entry which is preliminary data.</text>
</comment>
<keyword evidence="1" id="KW-0378">Hydrolase</keyword>
<dbReference type="PANTHER" id="PTHR43540:SF14">
    <property type="entry name" value="ISOCHORISMATASE"/>
    <property type="match status" value="1"/>
</dbReference>
<dbReference type="SUPFAM" id="SSF52499">
    <property type="entry name" value="Isochorismatase-like hydrolases"/>
    <property type="match status" value="1"/>
</dbReference>
<dbReference type="InterPro" id="IPR000868">
    <property type="entry name" value="Isochorismatase-like_dom"/>
</dbReference>
<dbReference type="Pfam" id="PF00857">
    <property type="entry name" value="Isochorismatase"/>
    <property type="match status" value="1"/>
</dbReference>
<dbReference type="RefSeq" id="WP_094122155.1">
    <property type="nucleotide sequence ID" value="NZ_MLFN01000128.1"/>
</dbReference>
<dbReference type="PANTHER" id="PTHR43540">
    <property type="entry name" value="PEROXYUREIDOACRYLATE/UREIDOACRYLATE AMIDOHYDROLASE-RELATED"/>
    <property type="match status" value="1"/>
</dbReference>
<dbReference type="OrthoDB" id="5294192at2"/>
<feature type="domain" description="Isochorismatase-like" evidence="2">
    <location>
        <begin position="5"/>
        <end position="137"/>
    </location>
</feature>
<reference evidence="3 4" key="1">
    <citation type="journal article" date="2017" name="Antonie Van Leeuwenhoek">
        <title>Phylogenomic resolution of the bacterial genus Pantoea and its relationship with Erwinia and Tatumella.</title>
        <authorList>
            <person name="Palmer M."/>
            <person name="Steenkamp E.T."/>
            <person name="Coetzee M.P."/>
            <person name="Chan W.Y."/>
            <person name="van Zyl E."/>
            <person name="De Maayer P."/>
            <person name="Coutinho T.A."/>
            <person name="Blom J."/>
            <person name="Smits T.H."/>
            <person name="Duffy B."/>
            <person name="Venter S.N."/>
        </authorList>
    </citation>
    <scope>NUCLEOTIDE SEQUENCE [LARGE SCALE GENOMIC DNA]</scope>
    <source>
        <strain evidence="3 4">LMG 24534</strain>
    </source>
</reference>
<dbReference type="AlphaFoldDB" id="A0A1X1BQR9"/>
<accession>A0A1X1BQR9</accession>
<dbReference type="Proteomes" id="UP000193933">
    <property type="component" value="Unassembled WGS sequence"/>
</dbReference>
<dbReference type="Gene3D" id="3.40.50.850">
    <property type="entry name" value="Isochorismatase-like"/>
    <property type="match status" value="1"/>
</dbReference>
<name>A0A1X1BQR9_9GAMM</name>
<organism evidence="3 4">
    <name type="scientific">Pantoea conspicua</name>
    <dbReference type="NCBI Taxonomy" id="472705"/>
    <lineage>
        <taxon>Bacteria</taxon>
        <taxon>Pseudomonadati</taxon>
        <taxon>Pseudomonadota</taxon>
        <taxon>Gammaproteobacteria</taxon>
        <taxon>Enterobacterales</taxon>
        <taxon>Erwiniaceae</taxon>
        <taxon>Pantoea</taxon>
    </lineage>
</organism>
<keyword evidence="4" id="KW-1185">Reference proteome</keyword>
<dbReference type="InterPro" id="IPR050272">
    <property type="entry name" value="Isochorismatase-like_hydrls"/>
</dbReference>
<evidence type="ECO:0000313" key="4">
    <source>
        <dbReference type="Proteomes" id="UP000193933"/>
    </source>
</evidence>
<protein>
    <submittedName>
        <fullName evidence="3">Isochorismatase</fullName>
    </submittedName>
</protein>
<gene>
    <name evidence="3" type="ORF">HA41_19265</name>
</gene>
<evidence type="ECO:0000259" key="2">
    <source>
        <dbReference type="Pfam" id="PF00857"/>
    </source>
</evidence>
<evidence type="ECO:0000313" key="3">
    <source>
        <dbReference type="EMBL" id="ORM50422.1"/>
    </source>
</evidence>
<dbReference type="STRING" id="472705.GCA_001743465_01987"/>
<dbReference type="GO" id="GO:0016787">
    <property type="term" value="F:hydrolase activity"/>
    <property type="evidence" value="ECO:0007669"/>
    <property type="project" value="UniProtKB-KW"/>
</dbReference>